<gene>
    <name evidence="1" type="primary">500</name>
    <name evidence="1" type="ORF">G_500</name>
</gene>
<dbReference type="EMBL" id="JN638751">
    <property type="protein sequence ID" value="AEO93758.1"/>
    <property type="molecule type" value="Genomic_DNA"/>
</dbReference>
<dbReference type="KEGG" id="vg:18563714"/>
<keyword evidence="2" id="KW-1185">Reference proteome</keyword>
<dbReference type="Proteomes" id="UP000009273">
    <property type="component" value="Segment"/>
</dbReference>
<protein>
    <submittedName>
        <fullName evidence="1">Gp500</fullName>
    </submittedName>
</protein>
<organism evidence="1 2">
    <name type="scientific">Bacillus phage G</name>
    <dbReference type="NCBI Taxonomy" id="2884420"/>
    <lineage>
        <taxon>Viruses</taxon>
        <taxon>Duplodnaviria</taxon>
        <taxon>Heunggongvirae</taxon>
        <taxon>Uroviricota</taxon>
        <taxon>Caudoviricetes</taxon>
        <taxon>Donellivirus</taxon>
        <taxon>Donellivirus gee</taxon>
    </lineage>
</organism>
<dbReference type="RefSeq" id="YP_009015803.1">
    <property type="nucleotide sequence ID" value="NC_023719.1"/>
</dbReference>
<evidence type="ECO:0000313" key="2">
    <source>
        <dbReference type="Proteomes" id="UP000009273"/>
    </source>
</evidence>
<sequence>MSRLKKLAVSSEELLRERDINVEAADIALNEIGEGIDELHAAYLKLFHGLSSLYEEFPKLYDEMKKVIKFPDESAARDVADMKVDFEDIRAHYKDEQYLANILNLYDGER</sequence>
<accession>G3MAP1</accession>
<dbReference type="GeneID" id="18563714"/>
<name>G3MAP1_9CAUD</name>
<reference evidence="1 2" key="1">
    <citation type="submission" date="2011-09" db="EMBL/GenBank/DDBJ databases">
        <authorList>
            <person name="Pope W.H."/>
            <person name="Pedulla M.L."/>
            <person name="Ford M.E."/>
            <person name="Peebles C.L."/>
            <person name="Hatfull G.H."/>
            <person name="Hendrix R.W."/>
        </authorList>
    </citation>
    <scope>NUCLEOTIDE SEQUENCE [LARGE SCALE GENOMIC DNA]</scope>
    <source>
        <strain evidence="1">G</strain>
    </source>
</reference>
<evidence type="ECO:0000313" key="1">
    <source>
        <dbReference type="EMBL" id="AEO93758.1"/>
    </source>
</evidence>
<proteinExistence type="predicted"/>